<reference evidence="1" key="1">
    <citation type="journal article" date="2023" name="Front. Mar. Sci.">
        <title>A new Merluccius polli reference genome to investigate the effects of global change in West African waters.</title>
        <authorList>
            <person name="Mateo J.L."/>
            <person name="Blanco-Fernandez C."/>
            <person name="Garcia-Vazquez E."/>
            <person name="Machado-Schiaffino G."/>
        </authorList>
    </citation>
    <scope>NUCLEOTIDE SEQUENCE</scope>
    <source>
        <strain evidence="1">C29</strain>
        <tissue evidence="1">Fin</tissue>
    </source>
</reference>
<dbReference type="AlphaFoldDB" id="A0AA47MCZ1"/>
<name>A0AA47MCZ1_MERPO</name>
<comment type="caution">
    <text evidence="1">The sequence shown here is derived from an EMBL/GenBank/DDBJ whole genome shotgun (WGS) entry which is preliminary data.</text>
</comment>
<keyword evidence="2" id="KW-1185">Reference proteome</keyword>
<accession>A0AA47MCZ1</accession>
<dbReference type="EMBL" id="JAOPHQ010004848">
    <property type="protein sequence ID" value="KAK0137816.1"/>
    <property type="molecule type" value="Genomic_DNA"/>
</dbReference>
<dbReference type="Proteomes" id="UP001174136">
    <property type="component" value="Unassembled WGS sequence"/>
</dbReference>
<sequence length="117" mass="13525">MSYFGVLQKLYTFSASTQRWAILKKHMSITLKMWTETRWESKEQGAAVREALIKVRDQTKDPAIKVEAQSFSEEVGSYRFSICMVVWYDVLSAIQNVSKVMQSPNMDVDLAESFEED</sequence>
<evidence type="ECO:0000313" key="2">
    <source>
        <dbReference type="Proteomes" id="UP001174136"/>
    </source>
</evidence>
<proteinExistence type="predicted"/>
<gene>
    <name evidence="1" type="ORF">N1851_025989</name>
</gene>
<organism evidence="1 2">
    <name type="scientific">Merluccius polli</name>
    <name type="common">Benguela hake</name>
    <name type="synonym">Merluccius cadenati</name>
    <dbReference type="NCBI Taxonomy" id="89951"/>
    <lineage>
        <taxon>Eukaryota</taxon>
        <taxon>Metazoa</taxon>
        <taxon>Chordata</taxon>
        <taxon>Craniata</taxon>
        <taxon>Vertebrata</taxon>
        <taxon>Euteleostomi</taxon>
        <taxon>Actinopterygii</taxon>
        <taxon>Neopterygii</taxon>
        <taxon>Teleostei</taxon>
        <taxon>Neoteleostei</taxon>
        <taxon>Acanthomorphata</taxon>
        <taxon>Zeiogadaria</taxon>
        <taxon>Gadariae</taxon>
        <taxon>Gadiformes</taxon>
        <taxon>Gadoidei</taxon>
        <taxon>Merlucciidae</taxon>
        <taxon>Merluccius</taxon>
    </lineage>
</organism>
<protein>
    <submittedName>
        <fullName evidence="1">Uncharacterized protein</fullName>
    </submittedName>
</protein>
<evidence type="ECO:0000313" key="1">
    <source>
        <dbReference type="EMBL" id="KAK0137816.1"/>
    </source>
</evidence>